<dbReference type="AlphaFoldDB" id="A0A0F9KY27"/>
<dbReference type="PANTHER" id="PTHR21485">
    <property type="entry name" value="HAD SUPERFAMILY MEMBERS CMAS AND KDSC"/>
    <property type="match status" value="1"/>
</dbReference>
<proteinExistence type="predicted"/>
<comment type="caution">
    <text evidence="1">The sequence shown here is derived from an EMBL/GenBank/DDBJ whole genome shotgun (WGS) entry which is preliminary data.</text>
</comment>
<dbReference type="EMBL" id="LAZR01012421">
    <property type="protein sequence ID" value="KKM26918.1"/>
    <property type="molecule type" value="Genomic_DNA"/>
</dbReference>
<dbReference type="InterPro" id="IPR029044">
    <property type="entry name" value="Nucleotide-diphossugar_trans"/>
</dbReference>
<organism evidence="1">
    <name type="scientific">marine sediment metagenome</name>
    <dbReference type="NCBI Taxonomy" id="412755"/>
    <lineage>
        <taxon>unclassified sequences</taxon>
        <taxon>metagenomes</taxon>
        <taxon>ecological metagenomes</taxon>
    </lineage>
</organism>
<dbReference type="Pfam" id="PF02348">
    <property type="entry name" value="CTP_transf_3"/>
    <property type="match status" value="1"/>
</dbReference>
<dbReference type="GO" id="GO:0008781">
    <property type="term" value="F:N-acylneuraminate cytidylyltransferase activity"/>
    <property type="evidence" value="ECO:0007669"/>
    <property type="project" value="TreeGrafter"/>
</dbReference>
<sequence>MINLAVIPARGGSKGIPKKNICVIAGKPLMVWTIEAALKSKSIDRVVVSSEDEEIKEIAAGFGVDVRNRPIDLAQDNIHAINVVIDCLKFYEEKGIIIDKVSMLLPTSPLRTAEDIDKAHEIFAHYNTGSVVGVVKSNKPVSNYRYIDHTFKLVPIINTNEYEVQRQDIVQPVFEVNGAMFVATAAHVRSFESFHKGAPSPYIMTKRNSIDINDMDDFKLAEFFLEGAMECKK</sequence>
<dbReference type="InterPro" id="IPR050793">
    <property type="entry name" value="CMP-NeuNAc_synthase"/>
</dbReference>
<dbReference type="CDD" id="cd02513">
    <property type="entry name" value="CMP-NeuAc_Synthase"/>
    <property type="match status" value="1"/>
</dbReference>
<dbReference type="SUPFAM" id="SSF53448">
    <property type="entry name" value="Nucleotide-diphospho-sugar transferases"/>
    <property type="match status" value="1"/>
</dbReference>
<evidence type="ECO:0008006" key="2">
    <source>
        <dbReference type="Google" id="ProtNLM"/>
    </source>
</evidence>
<dbReference type="PANTHER" id="PTHR21485:SF6">
    <property type="entry name" value="N-ACYLNEURAMINATE CYTIDYLYLTRANSFERASE-RELATED"/>
    <property type="match status" value="1"/>
</dbReference>
<reference evidence="1" key="1">
    <citation type="journal article" date="2015" name="Nature">
        <title>Complex archaea that bridge the gap between prokaryotes and eukaryotes.</title>
        <authorList>
            <person name="Spang A."/>
            <person name="Saw J.H."/>
            <person name="Jorgensen S.L."/>
            <person name="Zaremba-Niedzwiedzka K."/>
            <person name="Martijn J."/>
            <person name="Lind A.E."/>
            <person name="van Eijk R."/>
            <person name="Schleper C."/>
            <person name="Guy L."/>
            <person name="Ettema T.J."/>
        </authorList>
    </citation>
    <scope>NUCLEOTIDE SEQUENCE</scope>
</reference>
<gene>
    <name evidence="1" type="ORF">LCGC14_1579960</name>
</gene>
<name>A0A0F9KY27_9ZZZZ</name>
<dbReference type="Gene3D" id="3.90.550.10">
    <property type="entry name" value="Spore Coat Polysaccharide Biosynthesis Protein SpsA, Chain A"/>
    <property type="match status" value="1"/>
</dbReference>
<evidence type="ECO:0000313" key="1">
    <source>
        <dbReference type="EMBL" id="KKM26918.1"/>
    </source>
</evidence>
<accession>A0A0F9KY27</accession>
<dbReference type="InterPro" id="IPR003329">
    <property type="entry name" value="Cytidylyl_trans"/>
</dbReference>
<protein>
    <recommendedName>
        <fullName evidence="2">N-acylneuraminate cytidylyltransferase</fullName>
    </recommendedName>
</protein>